<dbReference type="STRING" id="383372.Rcas_3905"/>
<dbReference type="AlphaFoldDB" id="A7NQU5"/>
<proteinExistence type="predicted"/>
<gene>
    <name evidence="1" type="ordered locus">Rcas_3905</name>
</gene>
<sequence length="77" mass="8982">MAEKKSKTDVTARDKTGRATNRYCNHCGQRIMNDREMIVIMDGRRRNKTYYRRDCFNRLAGADRELGLDGSQPCPLR</sequence>
<protein>
    <submittedName>
        <fullName evidence="1">Uncharacterized protein</fullName>
    </submittedName>
</protein>
<organism evidence="1 2">
    <name type="scientific">Roseiflexus castenholzii (strain DSM 13941 / HLO8)</name>
    <dbReference type="NCBI Taxonomy" id="383372"/>
    <lineage>
        <taxon>Bacteria</taxon>
        <taxon>Bacillati</taxon>
        <taxon>Chloroflexota</taxon>
        <taxon>Chloroflexia</taxon>
        <taxon>Chloroflexales</taxon>
        <taxon>Roseiflexineae</taxon>
        <taxon>Roseiflexaceae</taxon>
        <taxon>Roseiflexus</taxon>
    </lineage>
</organism>
<dbReference type="EMBL" id="CP000804">
    <property type="protein sequence ID" value="ABU59941.1"/>
    <property type="molecule type" value="Genomic_DNA"/>
</dbReference>
<evidence type="ECO:0000313" key="1">
    <source>
        <dbReference type="EMBL" id="ABU59941.1"/>
    </source>
</evidence>
<dbReference type="Proteomes" id="UP000000263">
    <property type="component" value="Chromosome"/>
</dbReference>
<keyword evidence="2" id="KW-1185">Reference proteome</keyword>
<dbReference type="KEGG" id="rca:Rcas_3905"/>
<name>A7NQU5_ROSCS</name>
<dbReference type="RefSeq" id="WP_012122364.1">
    <property type="nucleotide sequence ID" value="NC_009767.1"/>
</dbReference>
<evidence type="ECO:0000313" key="2">
    <source>
        <dbReference type="Proteomes" id="UP000000263"/>
    </source>
</evidence>
<accession>A7NQU5</accession>
<dbReference type="HOGENOM" id="CLU_198360_0_0_0"/>
<reference evidence="1 2" key="1">
    <citation type="submission" date="2007-08" db="EMBL/GenBank/DDBJ databases">
        <title>Complete sequence of Roseiflexus castenholzii DSM 13941.</title>
        <authorList>
            <consortium name="US DOE Joint Genome Institute"/>
            <person name="Copeland A."/>
            <person name="Lucas S."/>
            <person name="Lapidus A."/>
            <person name="Barry K."/>
            <person name="Glavina del Rio T."/>
            <person name="Dalin E."/>
            <person name="Tice H."/>
            <person name="Pitluck S."/>
            <person name="Thompson L.S."/>
            <person name="Brettin T."/>
            <person name="Bruce D."/>
            <person name="Detter J.C."/>
            <person name="Han C."/>
            <person name="Tapia R."/>
            <person name="Schmutz J."/>
            <person name="Larimer F."/>
            <person name="Land M."/>
            <person name="Hauser L."/>
            <person name="Kyrpides N."/>
            <person name="Mikhailova N."/>
            <person name="Bryant D.A."/>
            <person name="Hanada S."/>
            <person name="Tsukatani Y."/>
            <person name="Richardson P."/>
        </authorList>
    </citation>
    <scope>NUCLEOTIDE SEQUENCE [LARGE SCALE GENOMIC DNA]</scope>
    <source>
        <strain evidence="2">DSM 13941 / HLO8</strain>
    </source>
</reference>
<dbReference type="OrthoDB" id="9842931at2"/>